<dbReference type="AlphaFoldDB" id="A0A4Y2H3N5"/>
<comment type="caution">
    <text evidence="1">The sequence shown here is derived from an EMBL/GenBank/DDBJ whole genome shotgun (WGS) entry which is preliminary data.</text>
</comment>
<keyword evidence="2" id="KW-1185">Reference proteome</keyword>
<sequence>MTVSVKLHAKRRYINLYVRPGSGASFPTLHHLEYCWNSERLVAVLTSSEQPKFLNLQQGTNISLGCDFQTCKVFCGIKPLKQNKTPHPYFASSWASSAEISIIYQSRYQKKKSVTILTD</sequence>
<protein>
    <submittedName>
        <fullName evidence="1">Uncharacterized protein</fullName>
    </submittedName>
</protein>
<accession>A0A4Y2H3N5</accession>
<dbReference type="Proteomes" id="UP000499080">
    <property type="component" value="Unassembled WGS sequence"/>
</dbReference>
<dbReference type="EMBL" id="BGPR01001736">
    <property type="protein sequence ID" value="GBM60710.1"/>
    <property type="molecule type" value="Genomic_DNA"/>
</dbReference>
<proteinExistence type="predicted"/>
<reference evidence="1 2" key="1">
    <citation type="journal article" date="2019" name="Sci. Rep.">
        <title>Orb-weaving spider Araneus ventricosus genome elucidates the spidroin gene catalogue.</title>
        <authorList>
            <person name="Kono N."/>
            <person name="Nakamura H."/>
            <person name="Ohtoshi R."/>
            <person name="Moran D.A.P."/>
            <person name="Shinohara A."/>
            <person name="Yoshida Y."/>
            <person name="Fujiwara M."/>
            <person name="Mori M."/>
            <person name="Tomita M."/>
            <person name="Arakawa K."/>
        </authorList>
    </citation>
    <scope>NUCLEOTIDE SEQUENCE [LARGE SCALE GENOMIC DNA]</scope>
</reference>
<evidence type="ECO:0000313" key="1">
    <source>
        <dbReference type="EMBL" id="GBM60710.1"/>
    </source>
</evidence>
<name>A0A4Y2H3N5_ARAVE</name>
<evidence type="ECO:0000313" key="2">
    <source>
        <dbReference type="Proteomes" id="UP000499080"/>
    </source>
</evidence>
<organism evidence="1 2">
    <name type="scientific">Araneus ventricosus</name>
    <name type="common">Orbweaver spider</name>
    <name type="synonym">Epeira ventricosa</name>
    <dbReference type="NCBI Taxonomy" id="182803"/>
    <lineage>
        <taxon>Eukaryota</taxon>
        <taxon>Metazoa</taxon>
        <taxon>Ecdysozoa</taxon>
        <taxon>Arthropoda</taxon>
        <taxon>Chelicerata</taxon>
        <taxon>Arachnida</taxon>
        <taxon>Araneae</taxon>
        <taxon>Araneomorphae</taxon>
        <taxon>Entelegynae</taxon>
        <taxon>Araneoidea</taxon>
        <taxon>Araneidae</taxon>
        <taxon>Araneus</taxon>
    </lineage>
</organism>
<gene>
    <name evidence="1" type="ORF">AVEN_147968_1</name>
</gene>